<dbReference type="EMBL" id="AJAR01000027">
    <property type="protein sequence ID" value="EOH92742.1"/>
    <property type="molecule type" value="Genomic_DNA"/>
</dbReference>
<dbReference type="Proteomes" id="UP000013858">
    <property type="component" value="Unassembled WGS sequence"/>
</dbReference>
<name>R2Q8B6_9ENTE</name>
<evidence type="ECO:0000256" key="5">
    <source>
        <dbReference type="ARBA" id="ARBA00022989"/>
    </source>
</evidence>
<keyword evidence="6 7" id="KW-0472">Membrane</keyword>
<sequence length="464" mass="53910">MVTKNEWNNAKRIIIIIFDILVFHFSIFAGFWLKFGMNIPQYNFVSYEHSVVYITIIFVFLNLLLGTYVFYNRTVNDIVFVTVIGQVLTILSIMIVGFVGRWFSFPRSVLIYSFIVGMILLSLYRMFIYFVYLRISEEKRVVIIGSAKSTISATANFLTHKNKKHKVVDVIQANYFENLKKILSNVDIVYIASHIDEEEKLDIYELVIEHEKKLFLNTSFENLVMLKPNMMNFEDESIIEVSDFKIKPEYDFIKRLFDLVIALLLLVITSPIILITAILVKVTSAGPVVYKQTRITLGQKEFSILKFRTMSATAEVNTGPVLSSSNDSRVTTVGRYLRALRIDELPQLFNVLKGDMSIVGPRPERPFFVDQFKEENKHYYLRHNVRAGITGYAQVYGKYASDYNSKLNFDLLYIKNYSVLLDMKILLQTIKILFDKISSKGVDEEEQREIEKNLFSKNNIKVWN</sequence>
<reference evidence="10 12" key="2">
    <citation type="submission" date="2013-03" db="EMBL/GenBank/DDBJ databases">
        <title>The Genome Sequence of Enterococcus haemoperoxidus BAA-382 (PacBio/Illumina hybrid assembly).</title>
        <authorList>
            <consortium name="The Broad Institute Genomics Platform"/>
            <consortium name="The Broad Institute Genome Sequencing Center for Infectious Disease"/>
            <person name="Earl A."/>
            <person name="Russ C."/>
            <person name="Gilmore M."/>
            <person name="Surin D."/>
            <person name="Walker B."/>
            <person name="Young S."/>
            <person name="Zeng Q."/>
            <person name="Gargeya S."/>
            <person name="Fitzgerald M."/>
            <person name="Haas B."/>
            <person name="Abouelleil A."/>
            <person name="Allen A.W."/>
            <person name="Alvarado L."/>
            <person name="Arachchi H.M."/>
            <person name="Berlin A.M."/>
            <person name="Chapman S.B."/>
            <person name="Gainer-Dewar J."/>
            <person name="Goldberg J."/>
            <person name="Griggs A."/>
            <person name="Gujja S."/>
            <person name="Hansen M."/>
            <person name="Howarth C."/>
            <person name="Imamovic A."/>
            <person name="Ireland A."/>
            <person name="Larimer J."/>
            <person name="McCowan C."/>
            <person name="Murphy C."/>
            <person name="Pearson M."/>
            <person name="Poon T.W."/>
            <person name="Priest M."/>
            <person name="Roberts A."/>
            <person name="Saif S."/>
            <person name="Shea T."/>
            <person name="Sisk P."/>
            <person name="Sykes S."/>
            <person name="Wortman J."/>
            <person name="Nusbaum C."/>
            <person name="Birren B."/>
        </authorList>
    </citation>
    <scope>NUCLEOTIDE SEQUENCE [LARGE SCALE GENOMIC DNA]</scope>
    <source>
        <strain evidence="10 12">ATCC BAA-382</strain>
    </source>
</reference>
<evidence type="ECO:0000256" key="2">
    <source>
        <dbReference type="ARBA" id="ARBA00006464"/>
    </source>
</evidence>
<dbReference type="eggNOG" id="COG2148">
    <property type="taxonomic scope" value="Bacteria"/>
</dbReference>
<evidence type="ECO:0000256" key="4">
    <source>
        <dbReference type="ARBA" id="ARBA00022692"/>
    </source>
</evidence>
<accession>R2Q8B6</accession>
<evidence type="ECO:0000313" key="11">
    <source>
        <dbReference type="Proteomes" id="UP000013858"/>
    </source>
</evidence>
<organism evidence="9 11">
    <name type="scientific">Enterococcus haemoperoxidus ATCC BAA-382</name>
    <dbReference type="NCBI Taxonomy" id="1158608"/>
    <lineage>
        <taxon>Bacteria</taxon>
        <taxon>Bacillati</taxon>
        <taxon>Bacillota</taxon>
        <taxon>Bacilli</taxon>
        <taxon>Lactobacillales</taxon>
        <taxon>Enterococcaceae</taxon>
        <taxon>Enterococcus</taxon>
    </lineage>
</organism>
<feature type="domain" description="Bacterial sugar transferase" evidence="8">
    <location>
        <begin position="254"/>
        <end position="434"/>
    </location>
</feature>
<dbReference type="InterPro" id="IPR003362">
    <property type="entry name" value="Bact_transf"/>
</dbReference>
<dbReference type="EMBL" id="ASVY01000002">
    <property type="protein sequence ID" value="EOT61485.1"/>
    <property type="molecule type" value="Genomic_DNA"/>
</dbReference>
<evidence type="ECO:0000259" key="8">
    <source>
        <dbReference type="Pfam" id="PF02397"/>
    </source>
</evidence>
<dbReference type="InterPro" id="IPR017475">
    <property type="entry name" value="EPS_sugar_tfrase"/>
</dbReference>
<evidence type="ECO:0000256" key="6">
    <source>
        <dbReference type="ARBA" id="ARBA00023136"/>
    </source>
</evidence>
<comment type="similarity">
    <text evidence="2">Belongs to the bacterial sugar transferase family.</text>
</comment>
<dbReference type="Pfam" id="PF02397">
    <property type="entry name" value="Bac_transf"/>
    <property type="match status" value="1"/>
</dbReference>
<dbReference type="Proteomes" id="UP000014197">
    <property type="component" value="Unassembled WGS sequence"/>
</dbReference>
<evidence type="ECO:0000313" key="9">
    <source>
        <dbReference type="EMBL" id="EOH92742.1"/>
    </source>
</evidence>
<comment type="caution">
    <text evidence="9">The sequence shown here is derived from an EMBL/GenBank/DDBJ whole genome shotgun (WGS) entry which is preliminary data.</text>
</comment>
<reference evidence="9 11" key="1">
    <citation type="submission" date="2013-02" db="EMBL/GenBank/DDBJ databases">
        <title>The Genome Sequence of Enterococcus haemoperoxidus BAA-382.</title>
        <authorList>
            <consortium name="The Broad Institute Genome Sequencing Platform"/>
            <consortium name="The Broad Institute Genome Sequencing Center for Infectious Disease"/>
            <person name="Earl A.M."/>
            <person name="Gilmore M.S."/>
            <person name="Lebreton F."/>
            <person name="Walker B."/>
            <person name="Young S.K."/>
            <person name="Zeng Q."/>
            <person name="Gargeya S."/>
            <person name="Fitzgerald M."/>
            <person name="Haas B."/>
            <person name="Abouelleil A."/>
            <person name="Alvarado L."/>
            <person name="Arachchi H.M."/>
            <person name="Berlin A.M."/>
            <person name="Chapman S.B."/>
            <person name="Dewar J."/>
            <person name="Goldberg J."/>
            <person name="Griggs A."/>
            <person name="Gujja S."/>
            <person name="Hansen M."/>
            <person name="Howarth C."/>
            <person name="Imamovic A."/>
            <person name="Larimer J."/>
            <person name="McCowan C."/>
            <person name="Murphy C."/>
            <person name="Neiman D."/>
            <person name="Pearson M."/>
            <person name="Priest M."/>
            <person name="Roberts A."/>
            <person name="Saif S."/>
            <person name="Shea T."/>
            <person name="Sisk P."/>
            <person name="Sykes S."/>
            <person name="Wortman J."/>
            <person name="Nusbaum C."/>
            <person name="Birren B."/>
        </authorList>
    </citation>
    <scope>NUCLEOTIDE SEQUENCE [LARGE SCALE GENOMIC DNA]</scope>
    <source>
        <strain evidence="9 11">ATCC BAA-382</strain>
    </source>
</reference>
<dbReference type="OrthoDB" id="9808602at2"/>
<dbReference type="RefSeq" id="WP_010762939.1">
    <property type="nucleotide sequence ID" value="NZ_KB946316.1"/>
</dbReference>
<feature type="transmembrane region" description="Helical" evidence="7">
    <location>
        <begin position="256"/>
        <end position="280"/>
    </location>
</feature>
<evidence type="ECO:0000256" key="1">
    <source>
        <dbReference type="ARBA" id="ARBA00004141"/>
    </source>
</evidence>
<dbReference type="PATRIC" id="fig|1158608.3.peg.2716"/>
<feature type="transmembrane region" description="Helical" evidence="7">
    <location>
        <begin position="78"/>
        <end position="103"/>
    </location>
</feature>
<keyword evidence="12" id="KW-1185">Reference proteome</keyword>
<feature type="transmembrane region" description="Helical" evidence="7">
    <location>
        <begin position="109"/>
        <end position="132"/>
    </location>
</feature>
<gene>
    <name evidence="10" type="ORF">I583_00465</name>
    <name evidence="9" type="ORF">UAW_02781</name>
</gene>
<dbReference type="NCBIfam" id="TIGR03025">
    <property type="entry name" value="EPS_sugtrans"/>
    <property type="match status" value="1"/>
</dbReference>
<dbReference type="PANTHER" id="PTHR30576">
    <property type="entry name" value="COLANIC BIOSYNTHESIS UDP-GLUCOSE LIPID CARRIER TRANSFERASE"/>
    <property type="match status" value="1"/>
</dbReference>
<evidence type="ECO:0000256" key="7">
    <source>
        <dbReference type="SAM" id="Phobius"/>
    </source>
</evidence>
<dbReference type="GO" id="GO:0016780">
    <property type="term" value="F:phosphotransferase activity, for other substituted phosphate groups"/>
    <property type="evidence" value="ECO:0007669"/>
    <property type="project" value="TreeGrafter"/>
</dbReference>
<comment type="subcellular location">
    <subcellularLocation>
        <location evidence="1">Membrane</location>
        <topology evidence="1">Multi-pass membrane protein</topology>
    </subcellularLocation>
</comment>
<dbReference type="GO" id="GO:0016020">
    <property type="term" value="C:membrane"/>
    <property type="evidence" value="ECO:0007669"/>
    <property type="project" value="UniProtKB-SubCell"/>
</dbReference>
<keyword evidence="3 9" id="KW-0808">Transferase</keyword>
<keyword evidence="4 7" id="KW-0812">Transmembrane</keyword>
<dbReference type="AlphaFoldDB" id="R2Q8B6"/>
<feature type="transmembrane region" description="Helical" evidence="7">
    <location>
        <begin position="52"/>
        <end position="71"/>
    </location>
</feature>
<dbReference type="PANTHER" id="PTHR30576:SF0">
    <property type="entry name" value="UNDECAPRENYL-PHOSPHATE N-ACETYLGALACTOSAMINYL 1-PHOSPHATE TRANSFERASE-RELATED"/>
    <property type="match status" value="1"/>
</dbReference>
<feature type="transmembrane region" description="Helical" evidence="7">
    <location>
        <begin position="12"/>
        <end position="32"/>
    </location>
</feature>
<protein>
    <submittedName>
        <fullName evidence="9">Exopolysaccharide biosynthesis polyprenyl glycosylphosphotransferase</fullName>
    </submittedName>
    <submittedName>
        <fullName evidence="10">Sugar transferase</fullName>
    </submittedName>
</protein>
<keyword evidence="5 7" id="KW-1133">Transmembrane helix</keyword>
<proteinExistence type="inferred from homology"/>
<dbReference type="STRING" id="155618.RV06_GL001761"/>
<evidence type="ECO:0000313" key="12">
    <source>
        <dbReference type="Proteomes" id="UP000014197"/>
    </source>
</evidence>
<evidence type="ECO:0000256" key="3">
    <source>
        <dbReference type="ARBA" id="ARBA00022679"/>
    </source>
</evidence>
<evidence type="ECO:0000313" key="10">
    <source>
        <dbReference type="EMBL" id="EOT61485.1"/>
    </source>
</evidence>